<dbReference type="Gene3D" id="1.25.40.20">
    <property type="entry name" value="Ankyrin repeat-containing domain"/>
    <property type="match status" value="1"/>
</dbReference>
<dbReference type="SUPFAM" id="SSF48403">
    <property type="entry name" value="Ankyrin repeat"/>
    <property type="match status" value="1"/>
</dbReference>
<dbReference type="PANTHER" id="PTHR24201:SF15">
    <property type="entry name" value="ANKYRIN REPEAT DOMAIN-CONTAINING PROTEIN 66"/>
    <property type="match status" value="1"/>
</dbReference>
<gene>
    <name evidence="4" type="ORF">PPYR_03593</name>
</gene>
<keyword evidence="1" id="KW-0677">Repeat</keyword>
<dbReference type="OrthoDB" id="6708576at2759"/>
<evidence type="ECO:0000313" key="4">
    <source>
        <dbReference type="EMBL" id="KAB0791793.1"/>
    </source>
</evidence>
<dbReference type="PROSITE" id="PS50088">
    <property type="entry name" value="ANK_REPEAT"/>
    <property type="match status" value="2"/>
</dbReference>
<evidence type="ECO:0000256" key="1">
    <source>
        <dbReference type="ARBA" id="ARBA00022737"/>
    </source>
</evidence>
<dbReference type="InterPro" id="IPR036770">
    <property type="entry name" value="Ankyrin_rpt-contain_sf"/>
</dbReference>
<name>A0A5N4A392_PHOPY</name>
<evidence type="ECO:0000256" key="3">
    <source>
        <dbReference type="PROSITE-ProRule" id="PRU00023"/>
    </source>
</evidence>
<sequence>MSHLVKSLPKGDGTTSTNHGSTFEVYSLALVLLNSCKLKKKVKVWINKVEYHPWDDLVIEIDGKIICVQLKHTKDFNYSKLEEYMSQREEVIKRNKLEETTVVFIFSSVCGDKKALHKYEKADPNQEILNLILTGKQHVYHDQHFGHETFLCMKQMNVIGIDIRIRDALKEYIGIQNVSKDFLKTVQVVLVEYIQNRYYRLIKENEPLTSEELTEQLGYILLNKFKIPLLIGTGTGITNNLSEILPKSNIIALDHRSNTILKSDIWNHLLFALKKESRKMKQETIDSLWMTGKLHMPLSSPDILSDREILRALEILDFAPKVLVLRPRVFHAKIEQKVFTIMQNVQPEDYELRFTSGSETETFKCSLVQLDKVRNSKVLHQDFFGKLAKKFTGKSMLEAHDEYHYVNDLNAHGDEICTALIFCIKLPKLEIKVIEHLISLGANVDAAIAGGHGPLYFALKANRLDLVRVLLEHGANPNAADRYGNPPLYYAVADQKLDMVETLVRHGANAAAADFYGDFPIFWAYALRNFAIMEALLRKLDRPSAANAKGSHILHVAAADGCVECLRCVVRCCSDIDVFMTGDYYGKTPADIAREGGHREFVKVLEDAVANRTQT</sequence>
<dbReference type="AlphaFoldDB" id="A0A5N4A392"/>
<feature type="repeat" description="ANK" evidence="3">
    <location>
        <begin position="483"/>
        <end position="515"/>
    </location>
</feature>
<proteinExistence type="predicted"/>
<dbReference type="PROSITE" id="PS50297">
    <property type="entry name" value="ANK_REP_REGION"/>
    <property type="match status" value="2"/>
</dbReference>
<evidence type="ECO:0000256" key="2">
    <source>
        <dbReference type="ARBA" id="ARBA00023043"/>
    </source>
</evidence>
<accession>A0A5N4A392</accession>
<dbReference type="InParanoid" id="A0A5N4A392"/>
<dbReference type="InterPro" id="IPR002110">
    <property type="entry name" value="Ankyrin_rpt"/>
</dbReference>
<organism evidence="4 5">
    <name type="scientific">Photinus pyralis</name>
    <name type="common">Common eastern firefly</name>
    <name type="synonym">Lampyris pyralis</name>
    <dbReference type="NCBI Taxonomy" id="7054"/>
    <lineage>
        <taxon>Eukaryota</taxon>
        <taxon>Metazoa</taxon>
        <taxon>Ecdysozoa</taxon>
        <taxon>Arthropoda</taxon>
        <taxon>Hexapoda</taxon>
        <taxon>Insecta</taxon>
        <taxon>Pterygota</taxon>
        <taxon>Neoptera</taxon>
        <taxon>Endopterygota</taxon>
        <taxon>Coleoptera</taxon>
        <taxon>Polyphaga</taxon>
        <taxon>Elateriformia</taxon>
        <taxon>Elateroidea</taxon>
        <taxon>Lampyridae</taxon>
        <taxon>Lampyrinae</taxon>
        <taxon>Photinus</taxon>
    </lineage>
</organism>
<keyword evidence="5" id="KW-1185">Reference proteome</keyword>
<dbReference type="SMART" id="SM00248">
    <property type="entry name" value="ANK"/>
    <property type="match status" value="6"/>
</dbReference>
<dbReference type="Proteomes" id="UP000327044">
    <property type="component" value="Unassembled WGS sequence"/>
</dbReference>
<evidence type="ECO:0000313" key="5">
    <source>
        <dbReference type="Proteomes" id="UP000327044"/>
    </source>
</evidence>
<dbReference type="InterPro" id="IPR050776">
    <property type="entry name" value="Ank_Repeat/CDKN_Inhibitor"/>
</dbReference>
<dbReference type="EMBL" id="VVIM01000011">
    <property type="protein sequence ID" value="KAB0791793.1"/>
    <property type="molecule type" value="Genomic_DNA"/>
</dbReference>
<reference evidence="4 5" key="1">
    <citation type="journal article" date="2018" name="Elife">
        <title>Firefly genomes illuminate parallel origins of bioluminescence in beetles.</title>
        <authorList>
            <person name="Fallon T.R."/>
            <person name="Lower S.E."/>
            <person name="Chang C.H."/>
            <person name="Bessho-Uehara M."/>
            <person name="Martin G.J."/>
            <person name="Bewick A.J."/>
            <person name="Behringer M."/>
            <person name="Debat H.J."/>
            <person name="Wong I."/>
            <person name="Day J.C."/>
            <person name="Suvorov A."/>
            <person name="Silva C.J."/>
            <person name="Stanger-Hall K.F."/>
            <person name="Hall D.W."/>
            <person name="Schmitz R.J."/>
            <person name="Nelson D.R."/>
            <person name="Lewis S.M."/>
            <person name="Shigenobu S."/>
            <person name="Bybee S.M."/>
            <person name="Larracuente A.M."/>
            <person name="Oba Y."/>
            <person name="Weng J.K."/>
        </authorList>
    </citation>
    <scope>NUCLEOTIDE SEQUENCE [LARGE SCALE GENOMIC DNA]</scope>
    <source>
        <strain evidence="4">1611_PpyrPB1</strain>
        <tissue evidence="4">Whole body</tissue>
    </source>
</reference>
<keyword evidence="2 3" id="KW-0040">ANK repeat</keyword>
<protein>
    <submittedName>
        <fullName evidence="4">Uncharacterized protein</fullName>
    </submittedName>
</protein>
<dbReference type="Pfam" id="PF12796">
    <property type="entry name" value="Ank_2"/>
    <property type="match status" value="2"/>
</dbReference>
<comment type="caution">
    <text evidence="4">The sequence shown here is derived from an EMBL/GenBank/DDBJ whole genome shotgun (WGS) entry which is preliminary data.</text>
</comment>
<dbReference type="PANTHER" id="PTHR24201">
    <property type="entry name" value="ANK_REP_REGION DOMAIN-CONTAINING PROTEIN"/>
    <property type="match status" value="1"/>
</dbReference>
<feature type="repeat" description="ANK" evidence="3">
    <location>
        <begin position="450"/>
        <end position="482"/>
    </location>
</feature>